<dbReference type="InterPro" id="IPR000084">
    <property type="entry name" value="PE-PGRS_N"/>
</dbReference>
<dbReference type="RefSeq" id="WP_134081035.1">
    <property type="nucleotide sequence ID" value="NZ_PECL01000003.1"/>
</dbReference>
<gene>
    <name evidence="2" type="ORF">CCUG60884_00297</name>
</gene>
<accession>A0A4R8T0Z9</accession>
<comment type="caution">
    <text evidence="2">The sequence shown here is derived from an EMBL/GenBank/DDBJ whole genome shotgun (WGS) entry which is preliminary data.</text>
</comment>
<proteinExistence type="predicted"/>
<dbReference type="Proteomes" id="UP000294604">
    <property type="component" value="Unassembled WGS sequence"/>
</dbReference>
<evidence type="ECO:0000259" key="1">
    <source>
        <dbReference type="Pfam" id="PF00934"/>
    </source>
</evidence>
<dbReference type="Pfam" id="PF00934">
    <property type="entry name" value="PE"/>
    <property type="match status" value="1"/>
</dbReference>
<organism evidence="2 3">
    <name type="scientific">Mycobacteroides salmoniphilum</name>
    <dbReference type="NCBI Taxonomy" id="404941"/>
    <lineage>
        <taxon>Bacteria</taxon>
        <taxon>Bacillati</taxon>
        <taxon>Actinomycetota</taxon>
        <taxon>Actinomycetes</taxon>
        <taxon>Mycobacteriales</taxon>
        <taxon>Mycobacteriaceae</taxon>
        <taxon>Mycobacteroides</taxon>
    </lineage>
</organism>
<evidence type="ECO:0000313" key="2">
    <source>
        <dbReference type="EMBL" id="TEA09128.1"/>
    </source>
</evidence>
<dbReference type="EMBL" id="PECL01000003">
    <property type="protein sequence ID" value="TEA09128.1"/>
    <property type="molecule type" value="Genomic_DNA"/>
</dbReference>
<evidence type="ECO:0000313" key="3">
    <source>
        <dbReference type="Proteomes" id="UP000294604"/>
    </source>
</evidence>
<reference evidence="2 3" key="1">
    <citation type="journal article" date="2019" name="Sci. Rep.">
        <title>Extended insight into the Mycobacterium chelonae-abscessus complex through whole genome sequencing of Mycobacterium salmoniphilum outbreak and Mycobacterium salmoniphilum-like strains.</title>
        <authorList>
            <person name="Behra P.R.K."/>
            <person name="Das S."/>
            <person name="Pettersson B.M.F."/>
            <person name="Shirreff L."/>
            <person name="DuCote T."/>
            <person name="Jacobsson K.G."/>
            <person name="Ennis D.G."/>
            <person name="Kirsebom L.A."/>
        </authorList>
    </citation>
    <scope>NUCLEOTIDE SEQUENCE [LARGE SCALE GENOMIC DNA]</scope>
    <source>
        <strain evidence="2 3">CCUG 60884</strain>
    </source>
</reference>
<feature type="domain" description="PE" evidence="1">
    <location>
        <begin position="6"/>
        <end position="94"/>
    </location>
</feature>
<sequence length="100" mass="9946">MSMPLMVQDEQLGALGAQLVQNGVQGVTHTTTTMTAATALPPAGADSVSIMGAAAFAAYGMMTTVHDMFGQQCITLLGAEVVDAAAAYKISDAAGAAIVG</sequence>
<name>A0A4R8T0Z9_9MYCO</name>
<protein>
    <submittedName>
        <fullName evidence="2">Putative PE family protein PE35</fullName>
    </submittedName>
</protein>
<dbReference type="AlphaFoldDB" id="A0A4R8T0Z9"/>